<dbReference type="GO" id="GO:0008233">
    <property type="term" value="F:peptidase activity"/>
    <property type="evidence" value="ECO:0007669"/>
    <property type="project" value="UniProtKB-KW"/>
</dbReference>
<evidence type="ECO:0000313" key="1">
    <source>
        <dbReference type="EMBL" id="MBA5245762.1"/>
    </source>
</evidence>
<dbReference type="InterPro" id="IPR021109">
    <property type="entry name" value="Peptidase_aspartic_dom_sf"/>
</dbReference>
<dbReference type="RefSeq" id="WP_181885881.1">
    <property type="nucleotide sequence ID" value="NZ_CP059472.1"/>
</dbReference>
<gene>
    <name evidence="2" type="ORF">H1R16_02140</name>
    <name evidence="1" type="ORF">H2507_01130</name>
</gene>
<dbReference type="Gene3D" id="2.40.70.10">
    <property type="entry name" value="Acid Proteases"/>
    <property type="match status" value="1"/>
</dbReference>
<proteinExistence type="predicted"/>
<dbReference type="KEGG" id="cbau:H1R16_02140"/>
<reference evidence="4" key="2">
    <citation type="submission" date="2020-07" db="EMBL/GenBank/DDBJ databases">
        <title>Flavobacterium sp. xlx-214.</title>
        <authorList>
            <person name="Yang C."/>
        </authorList>
    </citation>
    <scope>NUCLEOTIDE SEQUENCE [LARGE SCALE GENOMIC DNA]</scope>
    <source>
        <strain evidence="4">CX-624</strain>
    </source>
</reference>
<keyword evidence="4" id="KW-1185">Reference proteome</keyword>
<sequence>MKIKSPAFNAGSSFLRPCALIFLLLFGALSAQHPLNTGNIIEKQYLEKISFEYRDGFMIVDVDYNGEKAKFLFDTGASNVLFGDKVEGTSKSAVVLSDSNANTTSAEVLFNQKFKIGDLEFTEMNFILFPGENILKTCFAVKGIIGANSFRNSVVQINYGTREITVTDAVSKLNTRDFQRMNMVPNRGGQVLPYVYFDYKASQKIEVAFLLDSGFSGAVHFSKEAKDLIGKWGGVAETERGKGFVSLSLIDKNENEDLERVRLKKPLMFANLSFINDYIVVSKDHNSKIGNKILEKLNPIFDFRKSQVYLLTNEDQLTGKKENVSVISDGIALRIAALWGAAADKAKPGDTVTEIDGQSPEILSRCESLRQKEKLLSGKSKMKVRSQVTGQTIQLEIR</sequence>
<dbReference type="EMBL" id="CP059472">
    <property type="protein sequence ID" value="QMS98835.1"/>
    <property type="molecule type" value="Genomic_DNA"/>
</dbReference>
<accession>A0A7D7LTY2</accession>
<keyword evidence="2" id="KW-0378">Hydrolase</keyword>
<dbReference type="Proteomes" id="UP000515349">
    <property type="component" value="Chromosome"/>
</dbReference>
<dbReference type="Pfam" id="PF13650">
    <property type="entry name" value="Asp_protease_2"/>
    <property type="match status" value="1"/>
</dbReference>
<organism evidence="2 3">
    <name type="scientific">Marnyiella aurantia</name>
    <dbReference type="NCBI Taxonomy" id="2758037"/>
    <lineage>
        <taxon>Bacteria</taxon>
        <taxon>Pseudomonadati</taxon>
        <taxon>Bacteroidota</taxon>
        <taxon>Flavobacteriia</taxon>
        <taxon>Flavobacteriales</taxon>
        <taxon>Weeksellaceae</taxon>
        <taxon>Marnyiella</taxon>
    </lineage>
</organism>
<evidence type="ECO:0000313" key="3">
    <source>
        <dbReference type="Proteomes" id="UP000515349"/>
    </source>
</evidence>
<evidence type="ECO:0000313" key="4">
    <source>
        <dbReference type="Proteomes" id="UP000539710"/>
    </source>
</evidence>
<evidence type="ECO:0000313" key="2">
    <source>
        <dbReference type="EMBL" id="QMS98835.1"/>
    </source>
</evidence>
<dbReference type="Proteomes" id="UP000539710">
    <property type="component" value="Unassembled WGS sequence"/>
</dbReference>
<protein>
    <submittedName>
        <fullName evidence="2">Aspartyl protease family protein</fullName>
    </submittedName>
</protein>
<dbReference type="EMBL" id="JACEUX010000001">
    <property type="protein sequence ID" value="MBA5245762.1"/>
    <property type="molecule type" value="Genomic_DNA"/>
</dbReference>
<name>A0A7D7LTY2_9FLAO</name>
<dbReference type="GO" id="GO:0006508">
    <property type="term" value="P:proteolysis"/>
    <property type="evidence" value="ECO:0007669"/>
    <property type="project" value="UniProtKB-KW"/>
</dbReference>
<keyword evidence="2" id="KW-0645">Protease</keyword>
<dbReference type="AlphaFoldDB" id="A0A7D7LTY2"/>
<reference evidence="2 3" key="1">
    <citation type="submission" date="2020-07" db="EMBL/GenBank/DDBJ databases">
        <title>Chryseobacterium sp.cx-624.</title>
        <authorList>
            <person name="Yang C."/>
        </authorList>
    </citation>
    <scope>NUCLEOTIDE SEQUENCE [LARGE SCALE GENOMIC DNA]</scope>
    <source>
        <strain evidence="3">cx-624</strain>
        <strain evidence="2">Cx-624</strain>
    </source>
</reference>
<reference evidence="1" key="3">
    <citation type="submission" date="2020-07" db="EMBL/GenBank/DDBJ databases">
        <authorList>
            <person name="Yang C."/>
        </authorList>
    </citation>
    <scope>NUCLEOTIDE SEQUENCE</scope>
    <source>
        <strain evidence="1">Cx-624</strain>
    </source>
</reference>